<dbReference type="Pfam" id="PF02782">
    <property type="entry name" value="FGGY_C"/>
    <property type="match status" value="1"/>
</dbReference>
<accession>A0AAJ1ICU7</accession>
<comment type="similarity">
    <text evidence="1">Belongs to the FGGY kinase family.</text>
</comment>
<dbReference type="InterPro" id="IPR043129">
    <property type="entry name" value="ATPase_NBD"/>
</dbReference>
<evidence type="ECO:0000313" key="6">
    <source>
        <dbReference type="Proteomes" id="UP001221217"/>
    </source>
</evidence>
<gene>
    <name evidence="5" type="ORF">PQJ61_09295</name>
</gene>
<sequence length="309" mass="33486">MKCICRGEIIGRVTAGASKLTGLPEGLPVAATANDKAVEALGSGLIEPNIGLLSLGTYTTAMVFGSEYRDETENVFTNLSSVPHQYLYECAGIRGGMWHISWILELLGKEFADKAVLCGCSVEELLEQEAVAVPAGSDGLLIVPDWLAPADKLHKKGVMIGFDQRHTRGHIYRAMMEALAMRMKNNFDAMNKDLGSSPEQFIVCGGGSNSDLFMQIIADVFGVTALRNRVNGAAGLGSAICAAVGTGYYGGFNEAVQKMVHQEKVFTRDEEQHKRYKAINEGAYKNLTAMLSETLQTIHNVVENQSYII</sequence>
<keyword evidence="3 5" id="KW-0418">Kinase</keyword>
<dbReference type="PANTHER" id="PTHR43095">
    <property type="entry name" value="SUGAR KINASE"/>
    <property type="match status" value="1"/>
</dbReference>
<feature type="domain" description="Carbohydrate kinase FGGY C-terminal" evidence="4">
    <location>
        <begin position="53"/>
        <end position="244"/>
    </location>
</feature>
<dbReference type="SUPFAM" id="SSF53067">
    <property type="entry name" value="Actin-like ATPase domain"/>
    <property type="match status" value="1"/>
</dbReference>
<dbReference type="AlphaFoldDB" id="A0AAJ1ICU7"/>
<evidence type="ECO:0000313" key="5">
    <source>
        <dbReference type="EMBL" id="MDC7226945.1"/>
    </source>
</evidence>
<dbReference type="InterPro" id="IPR050406">
    <property type="entry name" value="FGGY_Carb_Kinase"/>
</dbReference>
<dbReference type="EMBL" id="JAQQAL010000021">
    <property type="protein sequence ID" value="MDC7226945.1"/>
    <property type="molecule type" value="Genomic_DNA"/>
</dbReference>
<comment type="caution">
    <text evidence="5">The sequence shown here is derived from an EMBL/GenBank/DDBJ whole genome shotgun (WGS) entry which is preliminary data.</text>
</comment>
<name>A0AAJ1ICU7_9SPIO</name>
<reference evidence="5 6" key="1">
    <citation type="submission" date="2022-12" db="EMBL/GenBank/DDBJ databases">
        <title>Metagenome assembled genome from gulf of manar.</title>
        <authorList>
            <person name="Kohli P."/>
            <person name="Pk S."/>
            <person name="Venkata Ramana C."/>
            <person name="Sasikala C."/>
        </authorList>
    </citation>
    <scope>NUCLEOTIDE SEQUENCE [LARGE SCALE GENOMIC DNA]</scope>
    <source>
        <strain evidence="5">JB008</strain>
    </source>
</reference>
<evidence type="ECO:0000256" key="3">
    <source>
        <dbReference type="ARBA" id="ARBA00022777"/>
    </source>
</evidence>
<keyword evidence="2" id="KW-0808">Transferase</keyword>
<dbReference type="PANTHER" id="PTHR43095:SF5">
    <property type="entry name" value="XYLULOSE KINASE"/>
    <property type="match status" value="1"/>
</dbReference>
<evidence type="ECO:0000256" key="2">
    <source>
        <dbReference type="ARBA" id="ARBA00022679"/>
    </source>
</evidence>
<evidence type="ECO:0000259" key="4">
    <source>
        <dbReference type="Pfam" id="PF02782"/>
    </source>
</evidence>
<protein>
    <submittedName>
        <fullName evidence="5">FGGY-family carbohydrate kinase</fullName>
    </submittedName>
</protein>
<organism evidence="5 6">
    <name type="scientific">Candidatus Thalassospirochaeta sargassi</name>
    <dbReference type="NCBI Taxonomy" id="3119039"/>
    <lineage>
        <taxon>Bacteria</taxon>
        <taxon>Pseudomonadati</taxon>
        <taxon>Spirochaetota</taxon>
        <taxon>Spirochaetia</taxon>
        <taxon>Spirochaetales</taxon>
        <taxon>Spirochaetaceae</taxon>
        <taxon>Candidatus Thalassospirochaeta</taxon>
    </lineage>
</organism>
<dbReference type="InterPro" id="IPR018485">
    <property type="entry name" value="FGGY_C"/>
</dbReference>
<dbReference type="Gene3D" id="3.30.420.40">
    <property type="match status" value="1"/>
</dbReference>
<dbReference type="Proteomes" id="UP001221217">
    <property type="component" value="Unassembled WGS sequence"/>
</dbReference>
<evidence type="ECO:0000256" key="1">
    <source>
        <dbReference type="ARBA" id="ARBA00009156"/>
    </source>
</evidence>
<dbReference type="GO" id="GO:0005975">
    <property type="term" value="P:carbohydrate metabolic process"/>
    <property type="evidence" value="ECO:0007669"/>
    <property type="project" value="InterPro"/>
</dbReference>
<proteinExistence type="inferred from homology"/>
<dbReference type="GO" id="GO:0016301">
    <property type="term" value="F:kinase activity"/>
    <property type="evidence" value="ECO:0007669"/>
    <property type="project" value="UniProtKB-KW"/>
</dbReference>